<evidence type="ECO:0000313" key="4">
    <source>
        <dbReference type="EMBL" id="ESR38202.1"/>
    </source>
</evidence>
<dbReference type="GO" id="GO:0080043">
    <property type="term" value="F:quercetin 3-O-glucosyltransferase activity"/>
    <property type="evidence" value="ECO:0007669"/>
    <property type="project" value="TreeGrafter"/>
</dbReference>
<dbReference type="Gene3D" id="3.40.50.2000">
    <property type="entry name" value="Glycogen Phosphorylase B"/>
    <property type="match status" value="2"/>
</dbReference>
<dbReference type="CDD" id="cd03784">
    <property type="entry name" value="GT1_Gtf-like"/>
    <property type="match status" value="1"/>
</dbReference>
<dbReference type="EMBL" id="KI536978">
    <property type="protein sequence ID" value="ESR38202.1"/>
    <property type="molecule type" value="Genomic_DNA"/>
</dbReference>
<dbReference type="PANTHER" id="PTHR11926:SF1047">
    <property type="entry name" value="UDP-GLUCOSE IRIDOID GLUCOSYLTRANSFERASE-LIKE ISOFORM X1"/>
    <property type="match status" value="1"/>
</dbReference>
<gene>
    <name evidence="4" type="ORF">CICLE_v10028217mg</name>
</gene>
<dbReference type="FunFam" id="3.40.50.2000:FF:000040">
    <property type="entry name" value="UDP-glycosyltransferase 76C1"/>
    <property type="match status" value="1"/>
</dbReference>
<name>V4SCG3_CITCL</name>
<keyword evidence="2" id="KW-0328">Glycosyltransferase</keyword>
<dbReference type="SUPFAM" id="SSF53756">
    <property type="entry name" value="UDP-Glycosyltransferase/glycogen phosphorylase"/>
    <property type="match status" value="1"/>
</dbReference>
<evidence type="ECO:0000256" key="2">
    <source>
        <dbReference type="ARBA" id="ARBA00022676"/>
    </source>
</evidence>
<dbReference type="Pfam" id="PF00201">
    <property type="entry name" value="UDPGT"/>
    <property type="match status" value="1"/>
</dbReference>
<dbReference type="GO" id="GO:0080044">
    <property type="term" value="F:quercetin 7-O-glucosyltransferase activity"/>
    <property type="evidence" value="ECO:0007669"/>
    <property type="project" value="TreeGrafter"/>
</dbReference>
<keyword evidence="3" id="KW-0808">Transferase</keyword>
<dbReference type="KEGG" id="cic:CICLE_v10028217mg"/>
<proteinExistence type="inferred from homology"/>
<dbReference type="Gramene" id="ESR38202">
    <property type="protein sequence ID" value="ESR38202"/>
    <property type="gene ID" value="CICLE_v10028217mg"/>
</dbReference>
<dbReference type="eggNOG" id="KOG1192">
    <property type="taxonomic scope" value="Eukaryota"/>
</dbReference>
<reference evidence="4 5" key="1">
    <citation type="submission" date="2013-10" db="EMBL/GenBank/DDBJ databases">
        <authorList>
            <consortium name="International Citrus Genome Consortium"/>
            <person name="Jenkins J."/>
            <person name="Schmutz J."/>
            <person name="Prochnik S."/>
            <person name="Rokhsar D."/>
            <person name="Gmitter F."/>
            <person name="Ollitrault P."/>
            <person name="Machado M."/>
            <person name="Talon M."/>
            <person name="Wincker P."/>
            <person name="Jaillon O."/>
            <person name="Morgante M."/>
        </authorList>
    </citation>
    <scope>NUCLEOTIDE SEQUENCE</scope>
    <source>
        <strain evidence="5">cv. Clemenules</strain>
    </source>
</reference>
<dbReference type="InParanoid" id="V4SCG3"/>
<dbReference type="FunFam" id="3.40.50.2000:FF:000120">
    <property type="entry name" value="UDP-glycosyltransferase 76C1"/>
    <property type="match status" value="1"/>
</dbReference>
<dbReference type="PANTHER" id="PTHR11926">
    <property type="entry name" value="GLUCOSYL/GLUCURONOSYL TRANSFERASES"/>
    <property type="match status" value="1"/>
</dbReference>
<evidence type="ECO:0000256" key="3">
    <source>
        <dbReference type="ARBA" id="ARBA00022679"/>
    </source>
</evidence>
<evidence type="ECO:0000256" key="1">
    <source>
        <dbReference type="ARBA" id="ARBA00009995"/>
    </source>
</evidence>
<dbReference type="OrthoDB" id="5835829at2759"/>
<dbReference type="InterPro" id="IPR002213">
    <property type="entry name" value="UDP_glucos_trans"/>
</dbReference>
<accession>V4SCG3</accession>
<sequence length="516" mass="57439">MVSLTADWQIVKKIQNRNLLLCVLFLAMNPISHLSPRLHFCSRTNRNKMERQEQQKASRLVFVLYPSQGHINPMLQLATILHSKGFSITIIHPKFNSPNLSNYPEFTCIPISDNLPESQDSFGDFGIVTALNKNCEGPLTECIQQMLKAEDPQDRLSCIVYDSVMHFSQSVADYLKLPGISVRTGPAATMLAFAVCPRLDEQGYISFLESMSLDGKSDLLSLLLKELAFSMKKFTAPGFLELRAAVTDSVQRCSALIFNTVDFIEQEALTKVQELFSASAFTIGPFHKLAPTISSSLLKEDSHCISWLNKQAPKSVIYVSFGSVASIDEKELLETAWGLANCEQPFLWVVRPGLVRGSNCSELLPINFQDSVGERGCIVEWAPQKEVLANDAVGGFWSHCGWNSTLESISEGIPMLCRPFSGDQNVNRRYVCDVWNVGLELEELERGKIEKAIKTLMVDTEGEEMRKKATHLKEKVELSLKEGGSCYNSLNDLAEKILSFRPNEDGASGPTSVFSC</sequence>
<evidence type="ECO:0008006" key="6">
    <source>
        <dbReference type="Google" id="ProtNLM"/>
    </source>
</evidence>
<organism evidence="4 5">
    <name type="scientific">Citrus clementina</name>
    <name type="common">Clementine</name>
    <name type="synonym">Citrus deliciosa x Citrus sinensis</name>
    <dbReference type="NCBI Taxonomy" id="85681"/>
    <lineage>
        <taxon>Eukaryota</taxon>
        <taxon>Viridiplantae</taxon>
        <taxon>Streptophyta</taxon>
        <taxon>Embryophyta</taxon>
        <taxon>Tracheophyta</taxon>
        <taxon>Spermatophyta</taxon>
        <taxon>Magnoliopsida</taxon>
        <taxon>eudicotyledons</taxon>
        <taxon>Gunneridae</taxon>
        <taxon>Pentapetalae</taxon>
        <taxon>rosids</taxon>
        <taxon>malvids</taxon>
        <taxon>Sapindales</taxon>
        <taxon>Rutaceae</taxon>
        <taxon>Aurantioideae</taxon>
        <taxon>Citrus</taxon>
    </lineage>
</organism>
<dbReference type="OMA" id="WGLAKSE"/>
<evidence type="ECO:0000313" key="5">
    <source>
        <dbReference type="Proteomes" id="UP000030687"/>
    </source>
</evidence>
<protein>
    <recommendedName>
        <fullName evidence="6">Glycosyltransferase</fullName>
    </recommendedName>
</protein>
<comment type="similarity">
    <text evidence="1">Belongs to the UDP-glycosyltransferase family.</text>
</comment>
<dbReference type="Proteomes" id="UP000030687">
    <property type="component" value="Unassembled WGS sequence"/>
</dbReference>
<keyword evidence="5" id="KW-1185">Reference proteome</keyword>
<dbReference type="AlphaFoldDB" id="V4SCG3"/>